<proteinExistence type="predicted"/>
<feature type="non-terminal residue" evidence="1">
    <location>
        <position position="1"/>
    </location>
</feature>
<comment type="caution">
    <text evidence="1">The sequence shown here is derived from an EMBL/GenBank/DDBJ whole genome shotgun (WGS) entry which is preliminary data.</text>
</comment>
<dbReference type="AlphaFoldDB" id="A0A371F1L4"/>
<reference evidence="1" key="1">
    <citation type="submission" date="2018-05" db="EMBL/GenBank/DDBJ databases">
        <title>Draft genome of Mucuna pruriens seed.</title>
        <authorList>
            <person name="Nnadi N.E."/>
            <person name="Vos R."/>
            <person name="Hasami M.H."/>
            <person name="Devisetty U.K."/>
            <person name="Aguiy J.C."/>
        </authorList>
    </citation>
    <scope>NUCLEOTIDE SEQUENCE [LARGE SCALE GENOMIC DNA]</scope>
    <source>
        <strain evidence="1">JCA_2017</strain>
    </source>
</reference>
<evidence type="ECO:0000313" key="2">
    <source>
        <dbReference type="Proteomes" id="UP000257109"/>
    </source>
</evidence>
<accession>A0A371F1L4</accession>
<sequence length="108" mass="12393">VLFIRHHVLTHKMVLLKIKIDTWLKPHVPYFTIMFPTLSCISNRISTLSLFCPHLQLYIVSVDGTYFETCLFSFYVVLDATFFANCHDIPIVSLAPIDAFASPPLLTY</sequence>
<keyword evidence="2" id="KW-1185">Reference proteome</keyword>
<dbReference type="Proteomes" id="UP000257109">
    <property type="component" value="Unassembled WGS sequence"/>
</dbReference>
<dbReference type="EMBL" id="QJKJ01011026">
    <property type="protein sequence ID" value="RDX72180.1"/>
    <property type="molecule type" value="Genomic_DNA"/>
</dbReference>
<name>A0A371F1L4_MUCPR</name>
<evidence type="ECO:0000313" key="1">
    <source>
        <dbReference type="EMBL" id="RDX72180.1"/>
    </source>
</evidence>
<organism evidence="1 2">
    <name type="scientific">Mucuna pruriens</name>
    <name type="common">Velvet bean</name>
    <name type="synonym">Dolichos pruriens</name>
    <dbReference type="NCBI Taxonomy" id="157652"/>
    <lineage>
        <taxon>Eukaryota</taxon>
        <taxon>Viridiplantae</taxon>
        <taxon>Streptophyta</taxon>
        <taxon>Embryophyta</taxon>
        <taxon>Tracheophyta</taxon>
        <taxon>Spermatophyta</taxon>
        <taxon>Magnoliopsida</taxon>
        <taxon>eudicotyledons</taxon>
        <taxon>Gunneridae</taxon>
        <taxon>Pentapetalae</taxon>
        <taxon>rosids</taxon>
        <taxon>fabids</taxon>
        <taxon>Fabales</taxon>
        <taxon>Fabaceae</taxon>
        <taxon>Papilionoideae</taxon>
        <taxon>50 kb inversion clade</taxon>
        <taxon>NPAAA clade</taxon>
        <taxon>indigoferoid/millettioid clade</taxon>
        <taxon>Phaseoleae</taxon>
        <taxon>Mucuna</taxon>
    </lineage>
</organism>
<protein>
    <submittedName>
        <fullName evidence="1">Uncharacterized protein</fullName>
    </submittedName>
</protein>
<gene>
    <name evidence="1" type="ORF">CR513_48373</name>
</gene>